<feature type="compositionally biased region" description="Pro residues" evidence="6">
    <location>
        <begin position="1445"/>
        <end position="1466"/>
    </location>
</feature>
<dbReference type="InterPro" id="IPR002110">
    <property type="entry name" value="Ankyrin_rpt"/>
</dbReference>
<feature type="region of interest" description="Disordered" evidence="6">
    <location>
        <begin position="484"/>
        <end position="507"/>
    </location>
</feature>
<dbReference type="PROSITE" id="PS50297">
    <property type="entry name" value="ANK_REP_REGION"/>
    <property type="match status" value="1"/>
</dbReference>
<feature type="region of interest" description="Disordered" evidence="6">
    <location>
        <begin position="1092"/>
        <end position="1144"/>
    </location>
</feature>
<dbReference type="InterPro" id="IPR001478">
    <property type="entry name" value="PDZ"/>
</dbReference>
<dbReference type="Gene3D" id="2.30.42.10">
    <property type="match status" value="1"/>
</dbReference>
<comment type="subcellular location">
    <subcellularLocation>
        <location evidence="1">Cytoplasm</location>
    </subcellularLocation>
    <subcellularLocation>
        <location evidence="4">Postsynaptic density</location>
    </subcellularLocation>
</comment>
<dbReference type="SUPFAM" id="SSF48403">
    <property type="entry name" value="Ankyrin repeat"/>
    <property type="match status" value="1"/>
</dbReference>
<dbReference type="CDD" id="cd09506">
    <property type="entry name" value="SAM_Shank1_2_3"/>
    <property type="match status" value="1"/>
</dbReference>
<dbReference type="SUPFAM" id="SSF47769">
    <property type="entry name" value="SAM/Pointed domain"/>
    <property type="match status" value="1"/>
</dbReference>
<dbReference type="SUPFAM" id="SSF50156">
    <property type="entry name" value="PDZ domain-like"/>
    <property type="match status" value="1"/>
</dbReference>
<dbReference type="PANTHER" id="PTHR24135:SF17">
    <property type="entry name" value="SH3 AND MULTIPLE ANKYRIN REPEAT DOMAINS PROTEIN 2"/>
    <property type="match status" value="1"/>
</dbReference>
<dbReference type="InterPro" id="IPR036770">
    <property type="entry name" value="Ankyrin_rpt-contain_sf"/>
</dbReference>
<gene>
    <name evidence="9" type="ORF">QTP70_018471</name>
</gene>
<feature type="region of interest" description="Disordered" evidence="6">
    <location>
        <begin position="1294"/>
        <end position="1496"/>
    </location>
</feature>
<feature type="compositionally biased region" description="Low complexity" evidence="6">
    <location>
        <begin position="1259"/>
        <end position="1269"/>
    </location>
</feature>
<evidence type="ECO:0000256" key="3">
    <source>
        <dbReference type="ARBA" id="ARBA00023018"/>
    </source>
</evidence>
<evidence type="ECO:0000256" key="4">
    <source>
        <dbReference type="ARBA" id="ARBA00034105"/>
    </source>
</evidence>
<feature type="region of interest" description="Disordered" evidence="6">
    <location>
        <begin position="779"/>
        <end position="812"/>
    </location>
</feature>
<feature type="compositionally biased region" description="Polar residues" evidence="6">
    <location>
        <begin position="703"/>
        <end position="720"/>
    </location>
</feature>
<feature type="region of interest" description="Disordered" evidence="6">
    <location>
        <begin position="889"/>
        <end position="922"/>
    </location>
</feature>
<dbReference type="SMART" id="SM00454">
    <property type="entry name" value="SAM"/>
    <property type="match status" value="1"/>
</dbReference>
<feature type="compositionally biased region" description="Pro residues" evidence="6">
    <location>
        <begin position="1330"/>
        <end position="1345"/>
    </location>
</feature>
<dbReference type="SMART" id="SM00248">
    <property type="entry name" value="ANK"/>
    <property type="match status" value="6"/>
</dbReference>
<feature type="domain" description="PDZ" evidence="8">
    <location>
        <begin position="385"/>
        <end position="479"/>
    </location>
</feature>
<dbReference type="PROSITE" id="PS50105">
    <property type="entry name" value="SAM_DOMAIN"/>
    <property type="match status" value="1"/>
</dbReference>
<dbReference type="SMART" id="SM00228">
    <property type="entry name" value="PDZ"/>
    <property type="match status" value="1"/>
</dbReference>
<keyword evidence="10" id="KW-1185">Reference proteome</keyword>
<proteinExistence type="predicted"/>
<dbReference type="InterPro" id="IPR036034">
    <property type="entry name" value="PDZ_sf"/>
</dbReference>
<evidence type="ECO:0000259" key="7">
    <source>
        <dbReference type="PROSITE" id="PS50105"/>
    </source>
</evidence>
<feature type="compositionally biased region" description="Gly residues" evidence="6">
    <location>
        <begin position="895"/>
        <end position="913"/>
    </location>
</feature>
<dbReference type="PROSITE" id="PS50088">
    <property type="entry name" value="ANK_REPEAT"/>
    <property type="match status" value="3"/>
</dbReference>
<sequence length="1565" mass="170346">MVIQANLRKFMDYIQNRQSEKISKMLDKGLDPNYHDSDTGETPLTSAAHLENMGDIIKVLKNGGAHLDFRAKDGMTALHRASRANNKYTLMTLLELGASPDYKDSRGLSALYHTAMVGGDSGCCELLLHEHASINCQDENGWHEVHQVTFDLCTKGFNAIYNNVITLNACRHGHVQHLEHLLFYGADMSAQNASGNTAMHICALYNQDKCALVLLVRGADKEVKNFNSQTPFQVAIIAGNFELAELIKNHRESDVVTVTESSVLVKVVIGKEALAVVSAGFQPIVWKKFLPKQMRTDHRAESIEQIKRNFSGITLWDHMTALMPPAIHPSTHLFRPSCPSFPLPIIMMNMHSGRKAVAMMRMMGCNNGRYVRNFLRSDCAIDEKTVVLHKKENEGFGFVLRGAKADTPIEEFTPTPAFPALQYLESVDEGGVAWEAGLRTGDFLIEVNQENVVKVGHRQVVNMIRQGGNRLVIKVVTVTRNLDNDENARKKAPPPPKRAPTTALSMRSKSMTSELEDMGVKSCQYPSSVFQCAVIFLSVADKVDEVPPSQKNTRDNGSADMRVATIKPRPSSRCLVTPTDFNAIYERQGVAVVSPTVPSGPQGAYLGVPKGTIKRQKSIGITEEEKQFLTPPLLKFTRSLSMPDTSEDIPPPPGISPPSPPFSSNTPNSRGYSNNQPGFMQPQAGRGYRNTNTINRGRGGFLRQNSDQYDTSNSISNQHNSRNRNRASVPENPYSEVGNKATYVPAKPARRKGMLVKQPNVEDSPEKTCSIPIPTIIVKEPSTSSSGKSSQGSSMEIETSTLDHPGQLRPEDTLSVNIPFAAAIAGAVRDREKRLEARRNSPAFLSTDLGDEDLPMPTPTPRLQHSKSIDEGMFANNEGLRAFMAPPASLHTVSQGGGGESDGGVGSGSGSGGNVTDFNTPEPVIVREPLNTRTRNCPDLDSPVSLPATIKTYSTNGEGYLHPVTGKALDPNSPLALALAARDRAIKEQAQPPPPSPKLEPHKPDINQPLFIDTKLRSGIEAKFAASVCTGRAGLRRQMTESKYEAEGTKDSKQEEEKKNMVIDIVDTSQQKPAGLLMVHTVDGVKMEENNINDEAKEEMAPLQNTEIRDSDSKPHSTPNSQTSAPSRTKSITAGGSVDEPIKLPFRIPPPPLASVDIDEEFVFAEPLPPPLEFANSIDIPEDQVAEIIKQRKNSIQGGPLPPYHPHAPPPIHAELKRPGILNCIPPSSYPPPPSESFEPITDSGIEMDSRSSGDPHLETTSTISTVSSISTLSSEGSEALDTCTVYADGQVFLVDRPPVPPKPKMKPIIKSNALYRDPLIEESPESFNQPPPAPPPPQSEPPRTPTQRASKLWREPPDLRSPPSSNPDPKANVISELSSILQHMNKEKSPKQGDSLDSPTGPRSFTNRDSAIPSVSGTQRSTALTFTTPSTPPSILPSVTSPPATSPTPSTPGPASSPAPTPPLCPFGSRSASPLSLLHSSSSSSSSSSSKPFSSKPVLLWSKHDVADWLESLNMAEHRDAFMENEIEGSHLPNLQKDDLIDLGVTRVGHRMNIERALKLLMDR</sequence>
<evidence type="ECO:0000313" key="9">
    <source>
        <dbReference type="EMBL" id="KAK3548723.1"/>
    </source>
</evidence>
<feature type="repeat" description="ANK" evidence="5">
    <location>
        <begin position="73"/>
        <end position="105"/>
    </location>
</feature>
<dbReference type="InterPro" id="IPR013761">
    <property type="entry name" value="SAM/pointed_sf"/>
</dbReference>
<feature type="domain" description="SAM" evidence="7">
    <location>
        <begin position="1502"/>
        <end position="1565"/>
    </location>
</feature>
<keyword evidence="2" id="KW-0963">Cytoplasm</keyword>
<evidence type="ECO:0000256" key="5">
    <source>
        <dbReference type="PROSITE-ProRule" id="PRU00023"/>
    </source>
</evidence>
<dbReference type="EMBL" id="JAUCMX010000004">
    <property type="protein sequence ID" value="KAK3548723.1"/>
    <property type="molecule type" value="Genomic_DNA"/>
</dbReference>
<feature type="repeat" description="ANK" evidence="5">
    <location>
        <begin position="39"/>
        <end position="72"/>
    </location>
</feature>
<dbReference type="GO" id="GO:0014069">
    <property type="term" value="C:postsynaptic density"/>
    <property type="evidence" value="ECO:0007669"/>
    <property type="project" value="UniProtKB-SubCell"/>
</dbReference>
<keyword evidence="3" id="KW-0770">Synapse</keyword>
<dbReference type="PANTHER" id="PTHR24135">
    <property type="entry name" value="SH3 AND MULTIPLE ANKYRIN REPEAT DOMAINS PROTEIN"/>
    <property type="match status" value="1"/>
</dbReference>
<dbReference type="InterPro" id="IPR051569">
    <property type="entry name" value="SHANK"/>
</dbReference>
<feature type="compositionally biased region" description="Low complexity" evidence="6">
    <location>
        <begin position="782"/>
        <end position="794"/>
    </location>
</feature>
<dbReference type="Pfam" id="PF00536">
    <property type="entry name" value="SAM_1"/>
    <property type="match status" value="1"/>
</dbReference>
<dbReference type="PROSITE" id="PS50106">
    <property type="entry name" value="PDZ"/>
    <property type="match status" value="1"/>
</dbReference>
<evidence type="ECO:0000256" key="6">
    <source>
        <dbReference type="SAM" id="MobiDB-lite"/>
    </source>
</evidence>
<evidence type="ECO:0000256" key="1">
    <source>
        <dbReference type="ARBA" id="ARBA00004496"/>
    </source>
</evidence>
<feature type="compositionally biased region" description="Pro residues" evidence="6">
    <location>
        <begin position="649"/>
        <end position="661"/>
    </location>
</feature>
<feature type="region of interest" description="Disordered" evidence="6">
    <location>
        <begin position="1039"/>
        <end position="1059"/>
    </location>
</feature>
<dbReference type="Gene3D" id="1.25.40.20">
    <property type="entry name" value="Ankyrin repeat-containing domain"/>
    <property type="match status" value="2"/>
</dbReference>
<evidence type="ECO:0008006" key="11">
    <source>
        <dbReference type="Google" id="ProtNLM"/>
    </source>
</evidence>
<comment type="caution">
    <text evidence="9">The sequence shown here is derived from an EMBL/GenBank/DDBJ whole genome shotgun (WGS) entry which is preliminary data.</text>
</comment>
<feature type="region of interest" description="Disordered" evidence="6">
    <location>
        <begin position="641"/>
        <end position="739"/>
    </location>
</feature>
<feature type="region of interest" description="Disordered" evidence="6">
    <location>
        <begin position="835"/>
        <end position="865"/>
    </location>
</feature>
<evidence type="ECO:0000256" key="2">
    <source>
        <dbReference type="ARBA" id="ARBA00022490"/>
    </source>
</evidence>
<dbReference type="Proteomes" id="UP001274896">
    <property type="component" value="Unassembled WGS sequence"/>
</dbReference>
<keyword evidence="5" id="KW-0040">ANK repeat</keyword>
<dbReference type="GO" id="GO:0035255">
    <property type="term" value="F:ionotropic glutamate receptor binding"/>
    <property type="evidence" value="ECO:0007669"/>
    <property type="project" value="TreeGrafter"/>
</dbReference>
<dbReference type="GO" id="GO:0045211">
    <property type="term" value="C:postsynaptic membrane"/>
    <property type="evidence" value="ECO:0007669"/>
    <property type="project" value="TreeGrafter"/>
</dbReference>
<dbReference type="GO" id="GO:0030160">
    <property type="term" value="F:synaptic receptor adaptor activity"/>
    <property type="evidence" value="ECO:0007669"/>
    <property type="project" value="TreeGrafter"/>
</dbReference>
<organism evidence="9 10">
    <name type="scientific">Hemibagrus guttatus</name>
    <dbReference type="NCBI Taxonomy" id="175788"/>
    <lineage>
        <taxon>Eukaryota</taxon>
        <taxon>Metazoa</taxon>
        <taxon>Chordata</taxon>
        <taxon>Craniata</taxon>
        <taxon>Vertebrata</taxon>
        <taxon>Euteleostomi</taxon>
        <taxon>Actinopterygii</taxon>
        <taxon>Neopterygii</taxon>
        <taxon>Teleostei</taxon>
        <taxon>Ostariophysi</taxon>
        <taxon>Siluriformes</taxon>
        <taxon>Bagridae</taxon>
        <taxon>Hemibagrus</taxon>
    </lineage>
</organism>
<feature type="repeat" description="ANK" evidence="5">
    <location>
        <begin position="194"/>
        <end position="226"/>
    </location>
</feature>
<name>A0AAE0RBJ9_9TELE</name>
<evidence type="ECO:0000259" key="8">
    <source>
        <dbReference type="PROSITE" id="PS50106"/>
    </source>
</evidence>
<feature type="compositionally biased region" description="Polar residues" evidence="6">
    <location>
        <begin position="1396"/>
        <end position="1421"/>
    </location>
</feature>
<dbReference type="FunFam" id="1.10.150.50:FF:000006">
    <property type="entry name" value="SH3 and multiple ankyrin repeat domains protein 2"/>
    <property type="match status" value="1"/>
</dbReference>
<feature type="compositionally biased region" description="Low complexity" evidence="6">
    <location>
        <begin position="1470"/>
        <end position="1496"/>
    </location>
</feature>
<feature type="compositionally biased region" description="Polar residues" evidence="6">
    <location>
        <begin position="1116"/>
        <end position="1134"/>
    </location>
</feature>
<dbReference type="Gene3D" id="1.10.150.50">
    <property type="entry name" value="Transcription Factor, Ets-1"/>
    <property type="match status" value="1"/>
</dbReference>
<dbReference type="CDD" id="cd06746">
    <property type="entry name" value="PDZ_SHANK1_3-like"/>
    <property type="match status" value="1"/>
</dbReference>
<dbReference type="GO" id="GO:0043197">
    <property type="term" value="C:dendritic spine"/>
    <property type="evidence" value="ECO:0007669"/>
    <property type="project" value="TreeGrafter"/>
</dbReference>
<feature type="compositionally biased region" description="Basic and acidic residues" evidence="6">
    <location>
        <begin position="1248"/>
        <end position="1258"/>
    </location>
</feature>
<dbReference type="InterPro" id="IPR001660">
    <property type="entry name" value="SAM"/>
</dbReference>
<evidence type="ECO:0000313" key="10">
    <source>
        <dbReference type="Proteomes" id="UP001274896"/>
    </source>
</evidence>
<feature type="region of interest" description="Disordered" evidence="6">
    <location>
        <begin position="1246"/>
        <end position="1269"/>
    </location>
</feature>
<dbReference type="Pfam" id="PF12796">
    <property type="entry name" value="Ank_2"/>
    <property type="match status" value="2"/>
</dbReference>
<protein>
    <recommendedName>
        <fullName evidence="11">SH3 and multiple ankyrin repeat domains protein 2</fullName>
    </recommendedName>
</protein>
<dbReference type="Pfam" id="PF00595">
    <property type="entry name" value="PDZ"/>
    <property type="match status" value="1"/>
</dbReference>
<dbReference type="FunFam" id="2.30.42.10:FF:000018">
    <property type="entry name" value="SH3 and multiple ankyrin repeat domains protein 2"/>
    <property type="match status" value="1"/>
</dbReference>
<reference evidence="9" key="1">
    <citation type="submission" date="2023-06" db="EMBL/GenBank/DDBJ databases">
        <title>Male Hemibagrus guttatus genome.</title>
        <authorList>
            <person name="Bian C."/>
        </authorList>
    </citation>
    <scope>NUCLEOTIDE SEQUENCE</scope>
    <source>
        <strain evidence="9">Male_cb2023</strain>
        <tissue evidence="9">Muscle</tissue>
    </source>
</reference>
<dbReference type="GO" id="GO:0005737">
    <property type="term" value="C:cytoplasm"/>
    <property type="evidence" value="ECO:0007669"/>
    <property type="project" value="UniProtKB-SubCell"/>
</dbReference>
<accession>A0AAE0RBJ9</accession>